<dbReference type="InterPro" id="IPR054485">
    <property type="entry name" value="FlK-like_dom"/>
</dbReference>
<dbReference type="PANTHER" id="PTHR36934:SF1">
    <property type="entry name" value="THIOESTERASE DOMAIN-CONTAINING PROTEIN"/>
    <property type="match status" value="1"/>
</dbReference>
<feature type="domain" description="Fluoroacetyl-CoA-specific thioesterase-like" evidence="1">
    <location>
        <begin position="18"/>
        <end position="122"/>
    </location>
</feature>
<dbReference type="EMBL" id="BAAAZG010000022">
    <property type="protein sequence ID" value="GAA4076411.1"/>
    <property type="molecule type" value="Genomic_DNA"/>
</dbReference>
<evidence type="ECO:0000313" key="2">
    <source>
        <dbReference type="EMBL" id="GAA4076411.1"/>
    </source>
</evidence>
<dbReference type="Proteomes" id="UP001500683">
    <property type="component" value="Unassembled WGS sequence"/>
</dbReference>
<gene>
    <name evidence="2" type="ORF">GCM10022214_37190</name>
</gene>
<dbReference type="Pfam" id="PF22636">
    <property type="entry name" value="FlK"/>
    <property type="match status" value="1"/>
</dbReference>
<accession>A0ABP7VX10</accession>
<sequence length="130" mass="13363">MAGMELTVGLRGEVVVTVGVDDTAERVGSGDVPVLATPRLVALAEAATVRAVAGRLGEGRTSVGTRVELAHRAASPVGTRVTVAAELTAVDGRRLSFAVSATDGRGTVLGDGLVERVVVDRERFLDALSR</sequence>
<evidence type="ECO:0000259" key="1">
    <source>
        <dbReference type="Pfam" id="PF22636"/>
    </source>
</evidence>
<name>A0ABP7VX10_9ACTN</name>
<organism evidence="2 3">
    <name type="scientific">Actinomadura miaoliensis</name>
    <dbReference type="NCBI Taxonomy" id="430685"/>
    <lineage>
        <taxon>Bacteria</taxon>
        <taxon>Bacillati</taxon>
        <taxon>Actinomycetota</taxon>
        <taxon>Actinomycetes</taxon>
        <taxon>Streptosporangiales</taxon>
        <taxon>Thermomonosporaceae</taxon>
        <taxon>Actinomadura</taxon>
    </lineage>
</organism>
<dbReference type="SUPFAM" id="SSF54637">
    <property type="entry name" value="Thioesterase/thiol ester dehydrase-isomerase"/>
    <property type="match status" value="1"/>
</dbReference>
<protein>
    <recommendedName>
        <fullName evidence="1">Fluoroacetyl-CoA-specific thioesterase-like domain-containing protein</fullName>
    </recommendedName>
</protein>
<dbReference type="PIRSF" id="PIRSF014972">
    <property type="entry name" value="FlK"/>
    <property type="match status" value="1"/>
</dbReference>
<dbReference type="PANTHER" id="PTHR36934">
    <property type="entry name" value="BLR0278 PROTEIN"/>
    <property type="match status" value="1"/>
</dbReference>
<dbReference type="InterPro" id="IPR025540">
    <property type="entry name" value="FlK"/>
</dbReference>
<proteinExistence type="predicted"/>
<keyword evidence="3" id="KW-1185">Reference proteome</keyword>
<dbReference type="InterPro" id="IPR029069">
    <property type="entry name" value="HotDog_dom_sf"/>
</dbReference>
<reference evidence="3" key="1">
    <citation type="journal article" date="2019" name="Int. J. Syst. Evol. Microbiol.">
        <title>The Global Catalogue of Microorganisms (GCM) 10K type strain sequencing project: providing services to taxonomists for standard genome sequencing and annotation.</title>
        <authorList>
            <consortium name="The Broad Institute Genomics Platform"/>
            <consortium name="The Broad Institute Genome Sequencing Center for Infectious Disease"/>
            <person name="Wu L."/>
            <person name="Ma J."/>
        </authorList>
    </citation>
    <scope>NUCLEOTIDE SEQUENCE [LARGE SCALE GENOMIC DNA]</scope>
    <source>
        <strain evidence="3">JCM 16702</strain>
    </source>
</reference>
<dbReference type="Gene3D" id="3.10.129.10">
    <property type="entry name" value="Hotdog Thioesterase"/>
    <property type="match status" value="1"/>
</dbReference>
<comment type="caution">
    <text evidence="2">The sequence shown here is derived from an EMBL/GenBank/DDBJ whole genome shotgun (WGS) entry which is preliminary data.</text>
</comment>
<evidence type="ECO:0000313" key="3">
    <source>
        <dbReference type="Proteomes" id="UP001500683"/>
    </source>
</evidence>